<comment type="caution">
    <text evidence="1">The sequence shown here is derived from an EMBL/GenBank/DDBJ whole genome shotgun (WGS) entry which is preliminary data.</text>
</comment>
<evidence type="ECO:0000313" key="2">
    <source>
        <dbReference type="Proteomes" id="UP000887116"/>
    </source>
</evidence>
<protein>
    <submittedName>
        <fullName evidence="1">Uncharacterized protein</fullName>
    </submittedName>
</protein>
<sequence length="105" mass="12084">MSAHVGQKNVVILHNGVQKQRVKTIMIDHRNNSAGRDPLRDVLLRDEMRAWGIECNRLEYNRSPFEVHLLDTRRTTIESTSLIAVPYNESKPPSCNYSNPFLLLP</sequence>
<name>A0A8X6GEY4_TRICU</name>
<dbReference type="Proteomes" id="UP000887116">
    <property type="component" value="Unassembled WGS sequence"/>
</dbReference>
<keyword evidence="2" id="KW-1185">Reference proteome</keyword>
<gene>
    <name evidence="1" type="ORF">TNCT_692251</name>
</gene>
<dbReference type="OrthoDB" id="10324495at2759"/>
<reference evidence="1" key="1">
    <citation type="submission" date="2020-07" db="EMBL/GenBank/DDBJ databases">
        <title>Multicomponent nature underlies the extraordinary mechanical properties of spider dragline silk.</title>
        <authorList>
            <person name="Kono N."/>
            <person name="Nakamura H."/>
            <person name="Mori M."/>
            <person name="Yoshida Y."/>
            <person name="Ohtoshi R."/>
            <person name="Malay A.D."/>
            <person name="Moran D.A.P."/>
            <person name="Tomita M."/>
            <person name="Numata K."/>
            <person name="Arakawa K."/>
        </authorList>
    </citation>
    <scope>NUCLEOTIDE SEQUENCE</scope>
</reference>
<accession>A0A8X6GEY4</accession>
<proteinExistence type="predicted"/>
<dbReference type="EMBL" id="BMAO01005301">
    <property type="protein sequence ID" value="GFR00560.1"/>
    <property type="molecule type" value="Genomic_DNA"/>
</dbReference>
<organism evidence="1 2">
    <name type="scientific">Trichonephila clavata</name>
    <name type="common">Joro spider</name>
    <name type="synonym">Nephila clavata</name>
    <dbReference type="NCBI Taxonomy" id="2740835"/>
    <lineage>
        <taxon>Eukaryota</taxon>
        <taxon>Metazoa</taxon>
        <taxon>Ecdysozoa</taxon>
        <taxon>Arthropoda</taxon>
        <taxon>Chelicerata</taxon>
        <taxon>Arachnida</taxon>
        <taxon>Araneae</taxon>
        <taxon>Araneomorphae</taxon>
        <taxon>Entelegynae</taxon>
        <taxon>Araneoidea</taxon>
        <taxon>Nephilidae</taxon>
        <taxon>Trichonephila</taxon>
    </lineage>
</organism>
<dbReference type="AlphaFoldDB" id="A0A8X6GEY4"/>
<evidence type="ECO:0000313" key="1">
    <source>
        <dbReference type="EMBL" id="GFR00560.1"/>
    </source>
</evidence>